<dbReference type="PROSITE" id="PS50164">
    <property type="entry name" value="GIY_YIG"/>
    <property type="match status" value="1"/>
</dbReference>
<gene>
    <name evidence="2" type="ORF">MB14_16815</name>
</gene>
<dbReference type="AlphaFoldDB" id="A0A150XLH2"/>
<name>A0A150XLH2_ROSEK</name>
<dbReference type="EMBL" id="LQZQ01000006">
    <property type="protein sequence ID" value="KYG79523.1"/>
    <property type="molecule type" value="Genomic_DNA"/>
</dbReference>
<evidence type="ECO:0000313" key="2">
    <source>
        <dbReference type="EMBL" id="KYG79523.1"/>
    </source>
</evidence>
<proteinExistence type="predicted"/>
<reference evidence="2" key="1">
    <citation type="submission" date="2016-01" db="EMBL/GenBank/DDBJ databases">
        <title>Genome sequencing of Roseivirga ehrenbergii KMM 6017.</title>
        <authorList>
            <person name="Selvaratnam C."/>
            <person name="Thevarajoo S."/>
            <person name="Goh K.M."/>
            <person name="Ee R."/>
            <person name="Chan K.-G."/>
            <person name="Chong C.S."/>
        </authorList>
    </citation>
    <scope>NUCLEOTIDE SEQUENCE [LARGE SCALE GENOMIC DNA]</scope>
    <source>
        <strain evidence="2">KMM 6017</strain>
    </source>
</reference>
<dbReference type="CDD" id="cd10449">
    <property type="entry name" value="GIY-YIG_SLX1_like"/>
    <property type="match status" value="1"/>
</dbReference>
<dbReference type="SUPFAM" id="SSF82771">
    <property type="entry name" value="GIY-YIG endonuclease"/>
    <property type="match status" value="1"/>
</dbReference>
<dbReference type="Proteomes" id="UP000075583">
    <property type="component" value="Unassembled WGS sequence"/>
</dbReference>
<feature type="non-terminal residue" evidence="2">
    <location>
        <position position="1"/>
    </location>
</feature>
<dbReference type="RefSeq" id="WP_062590716.1">
    <property type="nucleotide sequence ID" value="NZ_LQZQ01000006.1"/>
</dbReference>
<dbReference type="STRING" id="279360.MB14_16815"/>
<protein>
    <recommendedName>
        <fullName evidence="1">GIY-YIG domain-containing protein</fullName>
    </recommendedName>
</protein>
<dbReference type="InterPro" id="IPR035901">
    <property type="entry name" value="GIY-YIG_endonuc_sf"/>
</dbReference>
<organism evidence="2 3">
    <name type="scientific">Roseivirga ehrenbergii (strain DSM 102268 / JCM 13514 / KCTC 12282 / NCIMB 14502 / KMM 6017)</name>
    <dbReference type="NCBI Taxonomy" id="279360"/>
    <lineage>
        <taxon>Bacteria</taxon>
        <taxon>Pseudomonadati</taxon>
        <taxon>Bacteroidota</taxon>
        <taxon>Cytophagia</taxon>
        <taxon>Cytophagales</taxon>
        <taxon>Roseivirgaceae</taxon>
        <taxon>Roseivirga</taxon>
    </lineage>
</organism>
<dbReference type="Pfam" id="PF01541">
    <property type="entry name" value="GIY-YIG"/>
    <property type="match status" value="1"/>
</dbReference>
<comment type="caution">
    <text evidence="2">The sequence shown here is derived from an EMBL/GenBank/DDBJ whole genome shotgun (WGS) entry which is preliminary data.</text>
</comment>
<feature type="domain" description="GIY-YIG" evidence="1">
    <location>
        <begin position="14"/>
        <end position="91"/>
    </location>
</feature>
<keyword evidence="3" id="KW-1185">Reference proteome</keyword>
<dbReference type="Gene3D" id="3.40.1440.10">
    <property type="entry name" value="GIY-YIG endonuclease"/>
    <property type="match status" value="1"/>
</dbReference>
<sequence length="108" mass="12720">PPKDSQKRLSFFVFMHCVYILYSPSVNRYYVGETAFVSGRLEQHNSGFYKNASTKSASDWELFLEIECVDRSQALKIELFIKQQKSRKFIEELKSEPKIIEDILLRFS</sequence>
<dbReference type="OrthoDB" id="1495241at2"/>
<dbReference type="InterPro" id="IPR000305">
    <property type="entry name" value="GIY-YIG_endonuc"/>
</dbReference>
<evidence type="ECO:0000259" key="1">
    <source>
        <dbReference type="PROSITE" id="PS50164"/>
    </source>
</evidence>
<evidence type="ECO:0000313" key="3">
    <source>
        <dbReference type="Proteomes" id="UP000075583"/>
    </source>
</evidence>
<accession>A0A150XLH2</accession>